<evidence type="ECO:0000256" key="1">
    <source>
        <dbReference type="SAM" id="MobiDB-lite"/>
    </source>
</evidence>
<feature type="compositionally biased region" description="Acidic residues" evidence="1">
    <location>
        <begin position="546"/>
        <end position="606"/>
    </location>
</feature>
<dbReference type="CTD" id="9803696"/>
<proteinExistence type="predicted"/>
<dbReference type="GeneID" id="9803696"/>
<dbReference type="KEGG" id="crq:GCK72_023911"/>
<sequence length="693" mass="80329">MDELRQLHEVYLSLLAQNQQLTSRRLNYLFNRNSPYLNRRATQIVLESAHRDDDRYLRALQRAIPYDIKRQERINIVTRIPRFFKNNAALWQVVARYVAFVITEPDLNHYELNKFEYAQFLLCFPRSACTQILDEFINDTHRIAVLAYLELHVKPTWGLYEMQQVSNAYGIIASRVPPHAMECFVRLILLSENYCYHSMMAALTPHAESGQLRLVDAIDYMRTKCVPCSDNIRIGTVDDDLKFSIEIQFVLALLNRLNVYGVDRVMRLLQKQDLVDSDVLQEVAKSHIRALETTTDNQPESHAMIFFSRQAALTKYAPEYKDRVLERVLRFGEDRLEVMNDTQCRVFCSILCTVSYPKRTSRKEGSDELFEFLFNRLMESLPKLGTNDMRQEFNNMQTILYCLHSLFSIDERRKEIMERLDPLWAHKICHAVDLHMVTSCNMKYDITRSTNRDELQKLRRNQSIINSTGQLLVYMLGLLQTDKLLLDLPHTSRRSYHRDDTFTDLFTKSLNIALTKTQTTPGSPVGFFHRKAFGLVELQFDADGEIIPEDPTIDGENNNENDSDDSDSDDEDDESDEEEEDIEEIPAENEENEGEIDLEDEDDDGDASSVASEYTIGSTDDEDDLEWEQFVRDGEAGILHSQWEVRRQENLLIGNGHDNTAFYVGVSSFVVFMASAVSTIQSSLDINDDYRLF</sequence>
<dbReference type="RefSeq" id="XP_053579185.1">
    <property type="nucleotide sequence ID" value="XM_053735619.1"/>
</dbReference>
<dbReference type="Proteomes" id="UP000483820">
    <property type="component" value="Chromosome X"/>
</dbReference>
<feature type="region of interest" description="Disordered" evidence="1">
    <location>
        <begin position="546"/>
        <end position="623"/>
    </location>
</feature>
<protein>
    <submittedName>
        <fullName evidence="2">Uncharacterized protein</fullName>
    </submittedName>
</protein>
<evidence type="ECO:0000313" key="3">
    <source>
        <dbReference type="Proteomes" id="UP000483820"/>
    </source>
</evidence>
<comment type="caution">
    <text evidence="2">The sequence shown here is derived from an EMBL/GenBank/DDBJ whole genome shotgun (WGS) entry which is preliminary data.</text>
</comment>
<reference evidence="2 3" key="1">
    <citation type="submission" date="2019-12" db="EMBL/GenBank/DDBJ databases">
        <title>Chromosome-level assembly of the Caenorhabditis remanei genome.</title>
        <authorList>
            <person name="Teterina A.A."/>
            <person name="Willis J.H."/>
            <person name="Phillips P.C."/>
        </authorList>
    </citation>
    <scope>NUCLEOTIDE SEQUENCE [LARGE SCALE GENOMIC DNA]</scope>
    <source>
        <strain evidence="2 3">PX506</strain>
        <tissue evidence="2">Whole organism</tissue>
    </source>
</reference>
<name>A0A6A5FYJ2_CAERE</name>
<dbReference type="AlphaFoldDB" id="A0A6A5FYJ2"/>
<dbReference type="EMBL" id="WUAV01000006">
    <property type="protein sequence ID" value="KAF1747449.1"/>
    <property type="molecule type" value="Genomic_DNA"/>
</dbReference>
<accession>A0A6A5FYJ2</accession>
<evidence type="ECO:0000313" key="2">
    <source>
        <dbReference type="EMBL" id="KAF1747449.1"/>
    </source>
</evidence>
<gene>
    <name evidence="2" type="ORF">GCK72_023911</name>
</gene>
<organism evidence="2 3">
    <name type="scientific">Caenorhabditis remanei</name>
    <name type="common">Caenorhabditis vulgaris</name>
    <dbReference type="NCBI Taxonomy" id="31234"/>
    <lineage>
        <taxon>Eukaryota</taxon>
        <taxon>Metazoa</taxon>
        <taxon>Ecdysozoa</taxon>
        <taxon>Nematoda</taxon>
        <taxon>Chromadorea</taxon>
        <taxon>Rhabditida</taxon>
        <taxon>Rhabditina</taxon>
        <taxon>Rhabditomorpha</taxon>
        <taxon>Rhabditoidea</taxon>
        <taxon>Rhabditidae</taxon>
        <taxon>Peloderinae</taxon>
        <taxon>Caenorhabditis</taxon>
    </lineage>
</organism>